<dbReference type="GO" id="GO:0004427">
    <property type="term" value="F:inorganic diphosphate phosphatase activity"/>
    <property type="evidence" value="ECO:0007669"/>
    <property type="project" value="UniProtKB-UniRule"/>
</dbReference>
<keyword evidence="4 5" id="KW-0460">Magnesium</keyword>
<comment type="similarity">
    <text evidence="5">Belongs to the PPase family.</text>
</comment>
<accession>A0A2W5VFW6</accession>
<evidence type="ECO:0000256" key="3">
    <source>
        <dbReference type="ARBA" id="ARBA00022801"/>
    </source>
</evidence>
<name>A0A2W5VFW6_9BACT</name>
<feature type="binding site" evidence="5">
    <location>
        <position position="136"/>
    </location>
    <ligand>
        <name>Mg(2+)</name>
        <dbReference type="ChEBI" id="CHEBI:18420"/>
        <label>1</label>
    </ligand>
</feature>
<organism evidence="6 7">
    <name type="scientific">Archangium gephyra</name>
    <dbReference type="NCBI Taxonomy" id="48"/>
    <lineage>
        <taxon>Bacteria</taxon>
        <taxon>Pseudomonadati</taxon>
        <taxon>Myxococcota</taxon>
        <taxon>Myxococcia</taxon>
        <taxon>Myxococcales</taxon>
        <taxon>Cystobacterineae</taxon>
        <taxon>Archangiaceae</taxon>
        <taxon>Archangium</taxon>
    </lineage>
</organism>
<feature type="binding site" evidence="5">
    <location>
        <position position="103"/>
    </location>
    <ligand>
        <name>Mg(2+)</name>
        <dbReference type="ChEBI" id="CHEBI:18420"/>
        <label>2</label>
    </ligand>
</feature>
<feature type="binding site" evidence="5">
    <location>
        <position position="70"/>
    </location>
    <ligand>
        <name>substrate</name>
    </ligand>
</feature>
<dbReference type="GO" id="GO:0000287">
    <property type="term" value="F:magnesium ion binding"/>
    <property type="evidence" value="ECO:0007669"/>
    <property type="project" value="UniProtKB-UniRule"/>
</dbReference>
<evidence type="ECO:0000256" key="5">
    <source>
        <dbReference type="HAMAP-Rule" id="MF_00209"/>
    </source>
</evidence>
<dbReference type="NCBIfam" id="NF001886">
    <property type="entry name" value="PRK00642.1"/>
    <property type="match status" value="1"/>
</dbReference>
<dbReference type="Gene3D" id="3.90.80.10">
    <property type="entry name" value="Inorganic pyrophosphatase"/>
    <property type="match status" value="1"/>
</dbReference>
<feature type="binding site" evidence="5">
    <location>
        <position position="44"/>
    </location>
    <ligand>
        <name>substrate</name>
    </ligand>
</feature>
<dbReference type="SUPFAM" id="SSF50324">
    <property type="entry name" value="Inorganic pyrophosphatase"/>
    <property type="match status" value="1"/>
</dbReference>
<feature type="binding site" evidence="5">
    <location>
        <position position="103"/>
    </location>
    <ligand>
        <name>Mg(2+)</name>
        <dbReference type="ChEBI" id="CHEBI:18420"/>
        <label>1</label>
    </ligand>
</feature>
<gene>
    <name evidence="5" type="primary">ppa</name>
    <name evidence="6" type="ORF">DI536_09460</name>
</gene>
<comment type="caution">
    <text evidence="6">The sequence shown here is derived from an EMBL/GenBank/DDBJ whole genome shotgun (WGS) entry which is preliminary data.</text>
</comment>
<evidence type="ECO:0000256" key="2">
    <source>
        <dbReference type="ARBA" id="ARBA00022723"/>
    </source>
</evidence>
<reference evidence="6 7" key="1">
    <citation type="submission" date="2017-08" db="EMBL/GenBank/DDBJ databases">
        <title>Infants hospitalized years apart are colonized by the same room-sourced microbial strains.</title>
        <authorList>
            <person name="Brooks B."/>
            <person name="Olm M.R."/>
            <person name="Firek B.A."/>
            <person name="Baker R."/>
            <person name="Thomas B.C."/>
            <person name="Morowitz M.J."/>
            <person name="Banfield J.F."/>
        </authorList>
    </citation>
    <scope>NUCLEOTIDE SEQUENCE [LARGE SCALE GENOMIC DNA]</scope>
    <source>
        <strain evidence="6">S2_003_000_R2_14</strain>
    </source>
</reference>
<dbReference type="InterPro" id="IPR036649">
    <property type="entry name" value="Pyrophosphatase_sf"/>
</dbReference>
<comment type="cofactor">
    <cofactor evidence="1 5">
        <name>Mg(2+)</name>
        <dbReference type="ChEBI" id="CHEBI:18420"/>
    </cofactor>
</comment>
<dbReference type="AlphaFoldDB" id="A0A2W5VFW6"/>
<keyword evidence="2 5" id="KW-0479">Metal-binding</keyword>
<dbReference type="Pfam" id="PF00719">
    <property type="entry name" value="Pyrophosphatase"/>
    <property type="match status" value="1"/>
</dbReference>
<evidence type="ECO:0000313" key="7">
    <source>
        <dbReference type="Proteomes" id="UP000249061"/>
    </source>
</evidence>
<dbReference type="GO" id="GO:0005737">
    <property type="term" value="C:cytoplasm"/>
    <property type="evidence" value="ECO:0007669"/>
    <property type="project" value="UniProtKB-SubCell"/>
</dbReference>
<evidence type="ECO:0000313" key="6">
    <source>
        <dbReference type="EMBL" id="PZR14994.1"/>
    </source>
</evidence>
<dbReference type="HAMAP" id="MF_00209">
    <property type="entry name" value="Inorganic_PPase"/>
    <property type="match status" value="1"/>
</dbReference>
<dbReference type="PROSITE" id="PS00387">
    <property type="entry name" value="PPASE"/>
    <property type="match status" value="1"/>
</dbReference>
<dbReference type="Proteomes" id="UP000249061">
    <property type="component" value="Unassembled WGS sequence"/>
</dbReference>
<comment type="subunit">
    <text evidence="5">Homohexamer.</text>
</comment>
<comment type="function">
    <text evidence="5">Catalyzes the hydrolysis of inorganic pyrophosphate (PPi) forming two phosphate ions.</text>
</comment>
<keyword evidence="3 5" id="KW-0378">Hydrolase</keyword>
<dbReference type="EMBL" id="QFQP01000006">
    <property type="protein sequence ID" value="PZR14994.1"/>
    <property type="molecule type" value="Genomic_DNA"/>
</dbReference>
<protein>
    <recommendedName>
        <fullName evidence="5">Inorganic pyrophosphatase</fullName>
        <ecNumber evidence="5">3.6.1.1</ecNumber>
    </recommendedName>
    <alternativeName>
        <fullName evidence="5">Pyrophosphate phospho-hydrolase</fullName>
        <shortName evidence="5">PPase</shortName>
    </alternativeName>
</protein>
<dbReference type="EC" id="3.6.1.1" evidence="5"/>
<dbReference type="PANTHER" id="PTHR10286">
    <property type="entry name" value="INORGANIC PYROPHOSPHATASE"/>
    <property type="match status" value="1"/>
</dbReference>
<sequence length="221" mass="24477">MTPSLTQALGLFFQAHPWHGVSPGEKSPELVTSYIEIVPTDAVKYEVDKASGILRLDRPQRYSNQAPCLYGFIPRTFCDTRVGERCAQRTGKTGIVGDGDPIDICVLTEKPITHGAILVEAFPIGGLRMIDKNEADDKIIAVLKGDSVYGDWKDISDVPAPLIDRLRHYFLTYKQLPGEPAAVVEIAEIYGRDEAFATIEQSFADYRAKFGQITDLFAPTR</sequence>
<evidence type="ECO:0000256" key="1">
    <source>
        <dbReference type="ARBA" id="ARBA00001946"/>
    </source>
</evidence>
<comment type="catalytic activity">
    <reaction evidence="5">
        <text>diphosphate + H2O = 2 phosphate + H(+)</text>
        <dbReference type="Rhea" id="RHEA:24576"/>
        <dbReference type="ChEBI" id="CHEBI:15377"/>
        <dbReference type="ChEBI" id="CHEBI:15378"/>
        <dbReference type="ChEBI" id="CHEBI:33019"/>
        <dbReference type="ChEBI" id="CHEBI:43474"/>
        <dbReference type="EC" id="3.6.1.1"/>
    </reaction>
</comment>
<keyword evidence="5" id="KW-0963">Cytoplasm</keyword>
<proteinExistence type="inferred from homology"/>
<dbReference type="CDD" id="cd00412">
    <property type="entry name" value="pyrophosphatase"/>
    <property type="match status" value="1"/>
</dbReference>
<comment type="subcellular location">
    <subcellularLocation>
        <location evidence="5">Cytoplasm</location>
    </subcellularLocation>
</comment>
<feature type="binding site" evidence="5">
    <location>
        <position position="98"/>
    </location>
    <ligand>
        <name>Mg(2+)</name>
        <dbReference type="ChEBI" id="CHEBI:18420"/>
        <label>1</label>
    </ligand>
</feature>
<dbReference type="InterPro" id="IPR008162">
    <property type="entry name" value="Pyrophosphatase"/>
</dbReference>
<feature type="binding site" evidence="5">
    <location>
        <position position="58"/>
    </location>
    <ligand>
        <name>substrate</name>
    </ligand>
</feature>
<evidence type="ECO:0000256" key="4">
    <source>
        <dbReference type="ARBA" id="ARBA00022842"/>
    </source>
</evidence>
<feature type="binding site" evidence="5">
    <location>
        <position position="173"/>
    </location>
    <ligand>
        <name>substrate</name>
    </ligand>
</feature>
<dbReference type="GO" id="GO:0006796">
    <property type="term" value="P:phosphate-containing compound metabolic process"/>
    <property type="evidence" value="ECO:0007669"/>
    <property type="project" value="InterPro"/>
</dbReference>